<organism evidence="7 8">
    <name type="scientific">Periweissella fabaria</name>
    <dbReference type="NCBI Taxonomy" id="546157"/>
    <lineage>
        <taxon>Bacteria</taxon>
        <taxon>Bacillati</taxon>
        <taxon>Bacillota</taxon>
        <taxon>Bacilli</taxon>
        <taxon>Lactobacillales</taxon>
        <taxon>Lactobacillaceae</taxon>
        <taxon>Periweissella</taxon>
    </lineage>
</organism>
<dbReference type="HAMAP" id="MF_00171">
    <property type="entry name" value="TruA"/>
    <property type="match status" value="1"/>
</dbReference>
<protein>
    <recommendedName>
        <fullName evidence="4">tRNA pseudouridine synthase A</fullName>
        <ecNumber evidence="4">5.4.99.12</ecNumber>
    </recommendedName>
    <alternativeName>
        <fullName evidence="4">tRNA pseudouridine(38-40) synthase</fullName>
    </alternativeName>
    <alternativeName>
        <fullName evidence="4">tRNA pseudouridylate synthase I</fullName>
    </alternativeName>
    <alternativeName>
        <fullName evidence="4">tRNA-uridine isomerase I</fullName>
    </alternativeName>
</protein>
<evidence type="ECO:0000256" key="1">
    <source>
        <dbReference type="ARBA" id="ARBA00009375"/>
    </source>
</evidence>
<evidence type="ECO:0000313" key="7">
    <source>
        <dbReference type="EMBL" id="CAH0416561.1"/>
    </source>
</evidence>
<comment type="catalytic activity">
    <reaction evidence="4 5">
        <text>uridine(38/39/40) in tRNA = pseudouridine(38/39/40) in tRNA</text>
        <dbReference type="Rhea" id="RHEA:22376"/>
        <dbReference type="Rhea" id="RHEA-COMP:10085"/>
        <dbReference type="Rhea" id="RHEA-COMP:10087"/>
        <dbReference type="ChEBI" id="CHEBI:65314"/>
        <dbReference type="ChEBI" id="CHEBI:65315"/>
        <dbReference type="EC" id="5.4.99.12"/>
    </reaction>
</comment>
<keyword evidence="3 4" id="KW-0413">Isomerase</keyword>
<dbReference type="InterPro" id="IPR020094">
    <property type="entry name" value="TruA/RsuA/RluB/E/F_N"/>
</dbReference>
<dbReference type="InterPro" id="IPR020095">
    <property type="entry name" value="PsdUridine_synth_TruA_C"/>
</dbReference>
<dbReference type="InterPro" id="IPR020103">
    <property type="entry name" value="PsdUridine_synth_cat_dom_sf"/>
</dbReference>
<name>A0ABM8Z713_9LACO</name>
<comment type="function">
    <text evidence="4">Formation of pseudouridine at positions 38, 39 and 40 in the anticodon stem and loop of transfer RNAs.</text>
</comment>
<dbReference type="Pfam" id="PF01416">
    <property type="entry name" value="PseudoU_synth_1"/>
    <property type="match status" value="2"/>
</dbReference>
<dbReference type="InterPro" id="IPR020097">
    <property type="entry name" value="PsdUridine_synth_TruA_a/b_dom"/>
</dbReference>
<evidence type="ECO:0000259" key="6">
    <source>
        <dbReference type="Pfam" id="PF01416"/>
    </source>
</evidence>
<dbReference type="EC" id="5.4.99.12" evidence="4"/>
<dbReference type="InterPro" id="IPR001406">
    <property type="entry name" value="PsdUridine_synth_TruA"/>
</dbReference>
<dbReference type="PANTHER" id="PTHR11142">
    <property type="entry name" value="PSEUDOURIDYLATE SYNTHASE"/>
    <property type="match status" value="1"/>
</dbReference>
<feature type="domain" description="Pseudouridine synthase I TruA alpha/beta" evidence="6">
    <location>
        <begin position="8"/>
        <end position="107"/>
    </location>
</feature>
<dbReference type="PANTHER" id="PTHR11142:SF0">
    <property type="entry name" value="TRNA PSEUDOURIDINE SYNTHASE-LIKE 1"/>
    <property type="match status" value="1"/>
</dbReference>
<accession>A0ABM8Z713</accession>
<comment type="subunit">
    <text evidence="4">Homodimer.</text>
</comment>
<feature type="binding site" evidence="4">
    <location>
        <position position="113"/>
    </location>
    <ligand>
        <name>substrate</name>
    </ligand>
</feature>
<dbReference type="Proteomes" id="UP000789707">
    <property type="component" value="Unassembled WGS sequence"/>
</dbReference>
<evidence type="ECO:0000256" key="2">
    <source>
        <dbReference type="ARBA" id="ARBA00022694"/>
    </source>
</evidence>
<comment type="caution">
    <text evidence="7">The sequence shown here is derived from an EMBL/GenBank/DDBJ whole genome shotgun (WGS) entry which is preliminary data.</text>
</comment>
<evidence type="ECO:0000256" key="4">
    <source>
        <dbReference type="HAMAP-Rule" id="MF_00171"/>
    </source>
</evidence>
<feature type="active site" description="Nucleophile" evidence="4">
    <location>
        <position position="55"/>
    </location>
</feature>
<reference evidence="7 8" key="1">
    <citation type="submission" date="2021-11" db="EMBL/GenBank/DDBJ databases">
        <authorList>
            <person name="Depoorter E."/>
        </authorList>
    </citation>
    <scope>NUCLEOTIDE SEQUENCE [LARGE SCALE GENOMIC DNA]</scope>
    <source>
        <strain evidence="7 8">LMG 24289</strain>
    </source>
</reference>
<comment type="caution">
    <text evidence="4">Lacks conserved residue(s) required for the propagation of feature annotation.</text>
</comment>
<evidence type="ECO:0000256" key="5">
    <source>
        <dbReference type="RuleBase" id="RU003792"/>
    </source>
</evidence>
<dbReference type="RefSeq" id="WP_230096621.1">
    <property type="nucleotide sequence ID" value="NZ_CAKKNS010000003.1"/>
</dbReference>
<dbReference type="Gene3D" id="3.30.70.580">
    <property type="entry name" value="Pseudouridine synthase I, catalytic domain, N-terminal subdomain"/>
    <property type="match status" value="1"/>
</dbReference>
<dbReference type="SUPFAM" id="SSF55120">
    <property type="entry name" value="Pseudouridine synthase"/>
    <property type="match status" value="1"/>
</dbReference>
<dbReference type="PIRSF" id="PIRSF001430">
    <property type="entry name" value="tRNA_psdUrid_synth"/>
    <property type="match status" value="1"/>
</dbReference>
<sequence>MPRYKVTIAYDGTDFAGFQRQPEQRTIESVLTRVVNKIAKNDAGTIEVFGSGRTDSGVHAYGQVVHFDLPFSIPAEGLRHGLNSMFPLDLMAVEVEQVADDFHSRFNTHGKQYRYKIARNEFVDPFKRRYAYNFKYNLDLDLIRTAMQDLIGVHDFTSFAAAGNSTKDFVREIYDVQLVEYPELNEIHFIFTGNGFLYNQVRIMTAVLLEVGTKKRPVHDILRLFTVKNRLEAPLTAPAHGLYLEKVFYENTAKK</sequence>
<gene>
    <name evidence="4 7" type="primary">truA</name>
    <name evidence="7" type="ORF">WFA24289_00865</name>
</gene>
<dbReference type="CDD" id="cd02570">
    <property type="entry name" value="PseudoU_synth_EcTruA"/>
    <property type="match status" value="1"/>
</dbReference>
<keyword evidence="8" id="KW-1185">Reference proteome</keyword>
<dbReference type="EMBL" id="CAKKNS010000003">
    <property type="protein sequence ID" value="CAH0416561.1"/>
    <property type="molecule type" value="Genomic_DNA"/>
</dbReference>
<evidence type="ECO:0000256" key="3">
    <source>
        <dbReference type="ARBA" id="ARBA00023235"/>
    </source>
</evidence>
<dbReference type="Gene3D" id="3.30.70.660">
    <property type="entry name" value="Pseudouridine synthase I, catalytic domain, C-terminal subdomain"/>
    <property type="match status" value="1"/>
</dbReference>
<feature type="domain" description="Pseudouridine synthase I TruA alpha/beta" evidence="6">
    <location>
        <begin position="146"/>
        <end position="250"/>
    </location>
</feature>
<proteinExistence type="inferred from homology"/>
<comment type="similarity">
    <text evidence="1 4 5">Belongs to the tRNA pseudouridine synthase TruA family.</text>
</comment>
<dbReference type="NCBIfam" id="TIGR00071">
    <property type="entry name" value="hisT_truA"/>
    <property type="match status" value="1"/>
</dbReference>
<evidence type="ECO:0000313" key="8">
    <source>
        <dbReference type="Proteomes" id="UP000789707"/>
    </source>
</evidence>
<keyword evidence="2 4" id="KW-0819">tRNA processing</keyword>
<dbReference type="GO" id="GO:0160147">
    <property type="term" value="F:tRNA pseudouridine(38-40) synthase activity"/>
    <property type="evidence" value="ECO:0007669"/>
    <property type="project" value="UniProtKB-EC"/>
</dbReference>